<evidence type="ECO:0000313" key="2">
    <source>
        <dbReference type="EMBL" id="GAA4511968.1"/>
    </source>
</evidence>
<sequence>MMNETIEKLELDEHLINFNGPDDDDDDDFDDDGFDIDIDSIGSFDDFDEDDDF</sequence>
<gene>
    <name evidence="2" type="ORF">GCM10023173_05380</name>
</gene>
<evidence type="ECO:0000256" key="1">
    <source>
        <dbReference type="SAM" id="MobiDB-lite"/>
    </source>
</evidence>
<dbReference type="Proteomes" id="UP001500394">
    <property type="component" value="Unassembled WGS sequence"/>
</dbReference>
<feature type="compositionally biased region" description="Acidic residues" evidence="1">
    <location>
        <begin position="21"/>
        <end position="35"/>
    </location>
</feature>
<proteinExistence type="predicted"/>
<protein>
    <submittedName>
        <fullName evidence="2">Uncharacterized protein</fullName>
    </submittedName>
</protein>
<organism evidence="2 3">
    <name type="scientific">Sphingobacterium thermophilum</name>
    <dbReference type="NCBI Taxonomy" id="768534"/>
    <lineage>
        <taxon>Bacteria</taxon>
        <taxon>Pseudomonadati</taxon>
        <taxon>Bacteroidota</taxon>
        <taxon>Sphingobacteriia</taxon>
        <taxon>Sphingobacteriales</taxon>
        <taxon>Sphingobacteriaceae</taxon>
        <taxon>Sphingobacterium</taxon>
    </lineage>
</organism>
<comment type="caution">
    <text evidence="2">The sequence shown here is derived from an EMBL/GenBank/DDBJ whole genome shotgun (WGS) entry which is preliminary data.</text>
</comment>
<keyword evidence="3" id="KW-1185">Reference proteome</keyword>
<feature type="region of interest" description="Disordered" evidence="1">
    <location>
        <begin position="16"/>
        <end position="35"/>
    </location>
</feature>
<accession>A0ABP8QWN9</accession>
<reference evidence="3" key="1">
    <citation type="journal article" date="2019" name="Int. J. Syst. Evol. Microbiol.">
        <title>The Global Catalogue of Microorganisms (GCM) 10K type strain sequencing project: providing services to taxonomists for standard genome sequencing and annotation.</title>
        <authorList>
            <consortium name="The Broad Institute Genomics Platform"/>
            <consortium name="The Broad Institute Genome Sequencing Center for Infectious Disease"/>
            <person name="Wu L."/>
            <person name="Ma J."/>
        </authorList>
    </citation>
    <scope>NUCLEOTIDE SEQUENCE [LARGE SCALE GENOMIC DNA]</scope>
    <source>
        <strain evidence="3">JCM 17858</strain>
    </source>
</reference>
<dbReference type="EMBL" id="BAABGR010000006">
    <property type="protein sequence ID" value="GAA4511968.1"/>
    <property type="molecule type" value="Genomic_DNA"/>
</dbReference>
<name>A0ABP8QWN9_9SPHI</name>
<dbReference type="RefSeq" id="WP_197053677.1">
    <property type="nucleotide sequence ID" value="NZ_BAABGR010000006.1"/>
</dbReference>
<evidence type="ECO:0000313" key="3">
    <source>
        <dbReference type="Proteomes" id="UP001500394"/>
    </source>
</evidence>